<organism evidence="5 6">
    <name type="scientific">Anaerosolibacter carboniphilus</name>
    <dbReference type="NCBI Taxonomy" id="1417629"/>
    <lineage>
        <taxon>Bacteria</taxon>
        <taxon>Bacillati</taxon>
        <taxon>Bacillota</taxon>
        <taxon>Clostridia</taxon>
        <taxon>Peptostreptococcales</taxon>
        <taxon>Thermotaleaceae</taxon>
        <taxon>Anaerosolibacter</taxon>
    </lineage>
</organism>
<proteinExistence type="inferred from homology"/>
<dbReference type="Gene3D" id="3.40.350.10">
    <property type="entry name" value="Creatinase/prolidase N-terminal domain"/>
    <property type="match status" value="1"/>
</dbReference>
<dbReference type="EMBL" id="JACHEN010000022">
    <property type="protein sequence ID" value="MBB6217314.1"/>
    <property type="molecule type" value="Genomic_DNA"/>
</dbReference>
<dbReference type="Proteomes" id="UP000579281">
    <property type="component" value="Unassembled WGS sequence"/>
</dbReference>
<dbReference type="CDD" id="cd01092">
    <property type="entry name" value="APP-like"/>
    <property type="match status" value="1"/>
</dbReference>
<dbReference type="InterPro" id="IPR029149">
    <property type="entry name" value="Creatin/AminoP/Spt16_N"/>
</dbReference>
<dbReference type="InterPro" id="IPR050659">
    <property type="entry name" value="Peptidase_M24B"/>
</dbReference>
<dbReference type="SUPFAM" id="SSF55920">
    <property type="entry name" value="Creatinase/aminopeptidase"/>
    <property type="match status" value="1"/>
</dbReference>
<dbReference type="PANTHER" id="PTHR46112">
    <property type="entry name" value="AMINOPEPTIDASE"/>
    <property type="match status" value="1"/>
</dbReference>
<protein>
    <submittedName>
        <fullName evidence="5">Xaa-Pro aminopeptidase/Xaa-Pro dipeptidase</fullName>
        <ecNumber evidence="5">3.4.11.9</ecNumber>
        <ecNumber evidence="5">3.4.13.9</ecNumber>
    </submittedName>
</protein>
<evidence type="ECO:0000256" key="2">
    <source>
        <dbReference type="ARBA" id="ARBA00022801"/>
    </source>
</evidence>
<evidence type="ECO:0000259" key="4">
    <source>
        <dbReference type="Pfam" id="PF01321"/>
    </source>
</evidence>
<feature type="domain" description="Creatinase N-terminal" evidence="4">
    <location>
        <begin position="4"/>
        <end position="112"/>
    </location>
</feature>
<dbReference type="Pfam" id="PF01321">
    <property type="entry name" value="Creatinase_N"/>
    <property type="match status" value="1"/>
</dbReference>
<dbReference type="AlphaFoldDB" id="A0A841KUD1"/>
<feature type="domain" description="Peptidase M24" evidence="3">
    <location>
        <begin position="135"/>
        <end position="337"/>
    </location>
</feature>
<reference evidence="5 6" key="1">
    <citation type="submission" date="2020-08" db="EMBL/GenBank/DDBJ databases">
        <title>Genomic Encyclopedia of Type Strains, Phase IV (KMG-IV): sequencing the most valuable type-strain genomes for metagenomic binning, comparative biology and taxonomic classification.</title>
        <authorList>
            <person name="Goeker M."/>
        </authorList>
    </citation>
    <scope>NUCLEOTIDE SEQUENCE [LARGE SCALE GENOMIC DNA]</scope>
    <source>
        <strain evidence="5 6">DSM 103526</strain>
    </source>
</reference>
<dbReference type="EC" id="3.4.11.9" evidence="5"/>
<dbReference type="GO" id="GO:0004177">
    <property type="term" value="F:aminopeptidase activity"/>
    <property type="evidence" value="ECO:0007669"/>
    <property type="project" value="UniProtKB-KW"/>
</dbReference>
<dbReference type="EC" id="3.4.13.9" evidence="5"/>
<evidence type="ECO:0000313" key="5">
    <source>
        <dbReference type="EMBL" id="MBB6217314.1"/>
    </source>
</evidence>
<name>A0A841KUD1_9FIRM</name>
<dbReference type="InterPro" id="IPR000994">
    <property type="entry name" value="Pept_M24"/>
</dbReference>
<dbReference type="InterPro" id="IPR000587">
    <property type="entry name" value="Creatinase_N"/>
</dbReference>
<sequence>MTKLSNLRKLLEINELDAILIASPYNKFYLANLYSGSGYVFVTNKSQYVIVDARYYAQVKENAKDFIVIETSKINTLENILNRIIREEDIQKLGFEGEHITFDTFFCLNMQLQALMISISLKSLRSLKSEAEIKMIEEAALIGDKVYSHILEYIEPGMSERQVENELVRMIKECGGKKESFDIIVASGERGAFPHGKASDKIIQTGEFVTIDFGVNFNNYCSDMTRTFAMGYVKDRQLKEIYEVVRKAQEAAVQNIRAGVTAGEIDAIARNIIKEAGWGEYFGHNLGHGIGIMVHEHPDLSPGSPVVLEEGMVVTVEPGVYIPSIGGVRIEDDVLVNKNSCVVLTKSSRDLMIVKG</sequence>
<keyword evidence="6" id="KW-1185">Reference proteome</keyword>
<keyword evidence="5" id="KW-0645">Protease</keyword>
<keyword evidence="2 5" id="KW-0378">Hydrolase</keyword>
<dbReference type="FunFam" id="3.90.230.10:FF:000014">
    <property type="entry name" value="Aminopeptidase P family protein"/>
    <property type="match status" value="1"/>
</dbReference>
<evidence type="ECO:0000313" key="6">
    <source>
        <dbReference type="Proteomes" id="UP000579281"/>
    </source>
</evidence>
<comment type="caution">
    <text evidence="5">The sequence shown here is derived from an EMBL/GenBank/DDBJ whole genome shotgun (WGS) entry which is preliminary data.</text>
</comment>
<dbReference type="SUPFAM" id="SSF53092">
    <property type="entry name" value="Creatinase/prolidase N-terminal domain"/>
    <property type="match status" value="1"/>
</dbReference>
<dbReference type="GO" id="GO:0102009">
    <property type="term" value="F:proline dipeptidase activity"/>
    <property type="evidence" value="ECO:0007669"/>
    <property type="project" value="UniProtKB-EC"/>
</dbReference>
<dbReference type="InterPro" id="IPR036005">
    <property type="entry name" value="Creatinase/aminopeptidase-like"/>
</dbReference>
<dbReference type="Pfam" id="PF00557">
    <property type="entry name" value="Peptidase_M24"/>
    <property type="match status" value="1"/>
</dbReference>
<dbReference type="PANTHER" id="PTHR46112:SF3">
    <property type="entry name" value="AMINOPEPTIDASE YPDF"/>
    <property type="match status" value="1"/>
</dbReference>
<evidence type="ECO:0000259" key="3">
    <source>
        <dbReference type="Pfam" id="PF00557"/>
    </source>
</evidence>
<evidence type="ECO:0000256" key="1">
    <source>
        <dbReference type="ARBA" id="ARBA00008766"/>
    </source>
</evidence>
<gene>
    <name evidence="5" type="ORF">HNQ80_003433</name>
</gene>
<dbReference type="RefSeq" id="WP_184311815.1">
    <property type="nucleotide sequence ID" value="NZ_JACHEN010000022.1"/>
</dbReference>
<keyword evidence="5" id="KW-0224">Dipeptidase</keyword>
<dbReference type="Gene3D" id="3.90.230.10">
    <property type="entry name" value="Creatinase/methionine aminopeptidase superfamily"/>
    <property type="match status" value="1"/>
</dbReference>
<comment type="similarity">
    <text evidence="1">Belongs to the peptidase M24B family.</text>
</comment>
<accession>A0A841KUD1</accession>
<keyword evidence="5" id="KW-0031">Aminopeptidase</keyword>